<dbReference type="Proteomes" id="UP000287247">
    <property type="component" value="Unassembled WGS sequence"/>
</dbReference>
<evidence type="ECO:0000313" key="1">
    <source>
        <dbReference type="EMBL" id="GBF78647.1"/>
    </source>
</evidence>
<accession>A0A401IBJ6</accession>
<gene>
    <name evidence="1" type="ORF">AsFPU1_0036</name>
</gene>
<keyword evidence="2" id="KW-1185">Reference proteome</keyword>
<sequence>MPINARTSLSPTGENEIRLTSGLQLKLGAFTSDHDYSDRLPTLTKHEYSAGLVNSMEQIESLLTDFLEEIKLNYVQSLSQEDVEDILEQTRALRQSAKTTEY</sequence>
<evidence type="ECO:0000313" key="2">
    <source>
        <dbReference type="Proteomes" id="UP000287247"/>
    </source>
</evidence>
<comment type="caution">
    <text evidence="1">The sequence shown here is derived from an EMBL/GenBank/DDBJ whole genome shotgun (WGS) entry which is preliminary data.</text>
</comment>
<protein>
    <submittedName>
        <fullName evidence="1">Flavoprotein</fullName>
    </submittedName>
</protein>
<name>A0A401IBJ6_APHSA</name>
<reference evidence="2" key="1">
    <citation type="submission" date="2017-05" db="EMBL/GenBank/DDBJ databases">
        <title>Physiological properties and genetic analysis related to exopolysaccharide production of fresh-water unicellular cyanobacterium Aphanothece sacrum, Suizenji Nori, that has been cultured as a food source in Japan.</title>
        <authorList>
            <person name="Kanesaki Y."/>
            <person name="Yoshikawa S."/>
            <person name="Ohki K."/>
        </authorList>
    </citation>
    <scope>NUCLEOTIDE SEQUENCE [LARGE SCALE GENOMIC DNA]</scope>
    <source>
        <strain evidence="2">FPU1</strain>
    </source>
</reference>
<proteinExistence type="predicted"/>
<dbReference type="AlphaFoldDB" id="A0A401IBJ6"/>
<organism evidence="1 2">
    <name type="scientific">Aphanothece sacrum FPU1</name>
    <dbReference type="NCBI Taxonomy" id="1920663"/>
    <lineage>
        <taxon>Bacteria</taxon>
        <taxon>Bacillati</taxon>
        <taxon>Cyanobacteriota</taxon>
        <taxon>Cyanophyceae</taxon>
        <taxon>Oscillatoriophycideae</taxon>
        <taxon>Chroococcales</taxon>
        <taxon>Aphanothecaceae</taxon>
        <taxon>Aphanothece</taxon>
    </lineage>
</organism>
<dbReference type="EMBL" id="BDQK01000001">
    <property type="protein sequence ID" value="GBF78647.1"/>
    <property type="molecule type" value="Genomic_DNA"/>
</dbReference>